<keyword evidence="3" id="KW-1185">Reference proteome</keyword>
<evidence type="ECO:0000313" key="2">
    <source>
        <dbReference type="EMBL" id="GAA5513117.1"/>
    </source>
</evidence>
<feature type="domain" description="ORC1/DEAH AAA+ ATPase" evidence="1">
    <location>
        <begin position="98"/>
        <end position="228"/>
    </location>
</feature>
<evidence type="ECO:0000259" key="1">
    <source>
        <dbReference type="Pfam" id="PF13401"/>
    </source>
</evidence>
<sequence length="374" mass="42292">MSRSVQYQGLSPVRRRYTTIESWRHYVALEEPPRPELADERQKALWTPSDRETYDEARRVYHRRFDPLETPDVREIHKQIGFQLWENLDAGFGAKPGGAVDGDATLGKTTIVAELGKSFERRLLREHPVVDPQMVHLAVPVVYITLPARATPKTLNLTIARFYNLLLPDSLRRVSTDDLNVAITQAVEDHGTQVIIVDDLHYLQLRSKNKFQEEAALVANNHLKHLANILDVTFVYAGIHLENSGLFDEGALLSGDQAQTGGRFLHCKVHRFENRSLAWLSMLEVLERRLVLERLEPGTLTALGDYLFRRSHGGIGDVVGLVRRAANLAVGHGETITEKLLEQTKLPRNPQFHYERLQGQQAQDTGSPRKGKAA</sequence>
<dbReference type="RefSeq" id="WP_345464234.1">
    <property type="nucleotide sequence ID" value="NZ_BAABRP010000005.1"/>
</dbReference>
<dbReference type="Pfam" id="PF13401">
    <property type="entry name" value="AAA_22"/>
    <property type="match status" value="1"/>
</dbReference>
<accession>A0ABP9W6W8</accession>
<name>A0ABP9W6W8_9DEIO</name>
<dbReference type="Proteomes" id="UP001401887">
    <property type="component" value="Unassembled WGS sequence"/>
</dbReference>
<dbReference type="EMBL" id="BAABRP010000005">
    <property type="protein sequence ID" value="GAA5513117.1"/>
    <property type="molecule type" value="Genomic_DNA"/>
</dbReference>
<protein>
    <recommendedName>
        <fullName evidence="1">ORC1/DEAH AAA+ ATPase domain-containing protein</fullName>
    </recommendedName>
</protein>
<evidence type="ECO:0000313" key="3">
    <source>
        <dbReference type="Proteomes" id="UP001401887"/>
    </source>
</evidence>
<gene>
    <name evidence="2" type="ORF">Dcar01_01843</name>
</gene>
<organism evidence="2 3">
    <name type="scientific">Deinococcus carri</name>
    <dbReference type="NCBI Taxonomy" id="1211323"/>
    <lineage>
        <taxon>Bacteria</taxon>
        <taxon>Thermotogati</taxon>
        <taxon>Deinococcota</taxon>
        <taxon>Deinococci</taxon>
        <taxon>Deinococcales</taxon>
        <taxon>Deinococcaceae</taxon>
        <taxon>Deinococcus</taxon>
    </lineage>
</organism>
<proteinExistence type="predicted"/>
<comment type="caution">
    <text evidence="2">The sequence shown here is derived from an EMBL/GenBank/DDBJ whole genome shotgun (WGS) entry which is preliminary data.</text>
</comment>
<reference evidence="2 3" key="1">
    <citation type="submission" date="2024-02" db="EMBL/GenBank/DDBJ databases">
        <title>Deinococcus carri NBRC 110142.</title>
        <authorList>
            <person name="Ichikawa N."/>
            <person name="Katano-Makiyama Y."/>
            <person name="Hidaka K."/>
        </authorList>
    </citation>
    <scope>NUCLEOTIDE SEQUENCE [LARGE SCALE GENOMIC DNA]</scope>
    <source>
        <strain evidence="2 3">NBRC 110142</strain>
    </source>
</reference>
<dbReference type="InterPro" id="IPR049945">
    <property type="entry name" value="AAA_22"/>
</dbReference>